<protein>
    <submittedName>
        <fullName evidence="1">Uncharacterized protein</fullName>
    </submittedName>
</protein>
<sequence length="141" mass="15637">MFEGFGKYANGLLAVGVMMVLVGCARRSGGTIDGHSPAYEQIRLDPAHMNDLVVPQTMQGDFLPRASSYSVIMKSQYFGAFDFPADSVSYFLNGKRIKNKKRAEKEIKENAESVERVSIGEAGPDGRREIEIDYNPVLKKN</sequence>
<dbReference type="RefSeq" id="WP_353721867.1">
    <property type="nucleotide sequence ID" value="NZ_CP159289.1"/>
</dbReference>
<reference evidence="1" key="1">
    <citation type="submission" date="2024-06" db="EMBL/GenBank/DDBJ databases">
        <title>Sequencing and assembly of the genome of Dyadobacter sp. strain 676, a symbiont of Cyamopsis tetragonoloba.</title>
        <authorList>
            <person name="Guro P."/>
            <person name="Sazanova A."/>
            <person name="Kuznetsova I."/>
            <person name="Belimov A."/>
            <person name="Safronova V."/>
        </authorList>
    </citation>
    <scope>NUCLEOTIDE SEQUENCE</scope>
    <source>
        <strain evidence="1">676</strain>
    </source>
</reference>
<proteinExistence type="predicted"/>
<dbReference type="AlphaFoldDB" id="A0AAU8FRD2"/>
<evidence type="ECO:0000313" key="1">
    <source>
        <dbReference type="EMBL" id="XCH26577.1"/>
    </source>
</evidence>
<dbReference type="PROSITE" id="PS51257">
    <property type="entry name" value="PROKAR_LIPOPROTEIN"/>
    <property type="match status" value="1"/>
</dbReference>
<dbReference type="EMBL" id="CP159289">
    <property type="protein sequence ID" value="XCH26577.1"/>
    <property type="molecule type" value="Genomic_DNA"/>
</dbReference>
<accession>A0AAU8FRD2</accession>
<name>A0AAU8FRD2_9BACT</name>
<gene>
    <name evidence="1" type="ORF">ABV298_09335</name>
</gene>
<organism evidence="1">
    <name type="scientific">Dyadobacter sp. 676</name>
    <dbReference type="NCBI Taxonomy" id="3088362"/>
    <lineage>
        <taxon>Bacteria</taxon>
        <taxon>Pseudomonadati</taxon>
        <taxon>Bacteroidota</taxon>
        <taxon>Cytophagia</taxon>
        <taxon>Cytophagales</taxon>
        <taxon>Spirosomataceae</taxon>
        <taxon>Dyadobacter</taxon>
    </lineage>
</organism>